<keyword evidence="4" id="KW-1185">Reference proteome</keyword>
<dbReference type="Gene3D" id="3.90.320.10">
    <property type="match status" value="1"/>
</dbReference>
<proteinExistence type="predicted"/>
<feature type="compositionally biased region" description="Basic residues" evidence="1">
    <location>
        <begin position="301"/>
        <end position="313"/>
    </location>
</feature>
<feature type="region of interest" description="Disordered" evidence="1">
    <location>
        <begin position="1"/>
        <end position="21"/>
    </location>
</feature>
<dbReference type="SUPFAM" id="SSF52980">
    <property type="entry name" value="Restriction endonuclease-like"/>
    <property type="match status" value="1"/>
</dbReference>
<dbReference type="EMBL" id="LT629693">
    <property type="protein sequence ID" value="SDK45520.1"/>
    <property type="molecule type" value="Genomic_DNA"/>
</dbReference>
<dbReference type="InterPro" id="IPR011335">
    <property type="entry name" value="Restrct_endonuc-II-like"/>
</dbReference>
<dbReference type="InterPro" id="IPR011604">
    <property type="entry name" value="PDDEXK-like_dom_sf"/>
</dbReference>
<feature type="domain" description="YqaJ viral recombinase" evidence="2">
    <location>
        <begin position="18"/>
        <end position="149"/>
    </location>
</feature>
<name>A0ABY0QHG0_9BRAD</name>
<evidence type="ECO:0000313" key="3">
    <source>
        <dbReference type="EMBL" id="SDK45520.1"/>
    </source>
</evidence>
<evidence type="ECO:0000259" key="2">
    <source>
        <dbReference type="Pfam" id="PF09588"/>
    </source>
</evidence>
<dbReference type="Proteomes" id="UP000198803">
    <property type="component" value="Chromosome I"/>
</dbReference>
<reference evidence="3 4" key="1">
    <citation type="submission" date="2016-10" db="EMBL/GenBank/DDBJ databases">
        <authorList>
            <person name="Varghese N."/>
            <person name="Submissions S."/>
        </authorList>
    </citation>
    <scope>NUCLEOTIDE SEQUENCE [LARGE SCALE GENOMIC DNA]</scope>
    <source>
        <strain evidence="3 4">GAS524</strain>
    </source>
</reference>
<evidence type="ECO:0000313" key="4">
    <source>
        <dbReference type="Proteomes" id="UP000198803"/>
    </source>
</evidence>
<sequence length="326" mass="36043">MRRKRTGNIGMSAEDKASRMKSIGGSDAKIIMSGDQEAIERLWAEKRGESIPENLDDVMIVQLGNLTEPLNADFFEHEMDCEVTDEQKRIYYHAWDKAHSSLDGLMRKTPDSEPIAVVEFKFMFPFGFDKQKALEKYYAQCQHNMMVADLPMSYLSIITGAAQHVIIPVEQDLFYQIALLEAEKDFQDCVETGRTPGVPVVDVPLVERIKVIDMSQSNEWGILAFDLLSTKPSVDKHDKAKKALKKLFPPDAKSAAGKGVTINLSSDGKQLIKFDAKAIEEAVAQAANMPPPSAEDEAAKKAAKPARGTRKKAANSNEKPAAEEAA</sequence>
<organism evidence="3 4">
    <name type="scientific">Bradyrhizobium ottawaense</name>
    <dbReference type="NCBI Taxonomy" id="931866"/>
    <lineage>
        <taxon>Bacteria</taxon>
        <taxon>Pseudomonadati</taxon>
        <taxon>Pseudomonadota</taxon>
        <taxon>Alphaproteobacteria</taxon>
        <taxon>Hyphomicrobiales</taxon>
        <taxon>Nitrobacteraceae</taxon>
        <taxon>Bradyrhizobium</taxon>
    </lineage>
</organism>
<dbReference type="InterPro" id="IPR019080">
    <property type="entry name" value="YqaJ_viral_recombinase"/>
</dbReference>
<gene>
    <name evidence="3" type="ORF">SAMN05444163_8152</name>
</gene>
<protein>
    <submittedName>
        <fullName evidence="3">YqaJ-like recombinase domain-containing protein</fullName>
    </submittedName>
</protein>
<feature type="region of interest" description="Disordered" evidence="1">
    <location>
        <begin position="285"/>
        <end position="326"/>
    </location>
</feature>
<evidence type="ECO:0000256" key="1">
    <source>
        <dbReference type="SAM" id="MobiDB-lite"/>
    </source>
</evidence>
<dbReference type="Pfam" id="PF09588">
    <property type="entry name" value="YqaJ"/>
    <property type="match status" value="1"/>
</dbReference>
<accession>A0ABY0QHG0</accession>